<gene>
    <name evidence="4" type="primary">hypD</name>
    <name evidence="4" type="ORF">H1S01_09060</name>
</gene>
<dbReference type="Gene3D" id="3.40.50.11740">
    <property type="entry name" value="HypD, alpha/beta domain 2"/>
    <property type="match status" value="2"/>
</dbReference>
<evidence type="ECO:0000313" key="5">
    <source>
        <dbReference type="Proteomes" id="UP000617402"/>
    </source>
</evidence>
<comment type="caution">
    <text evidence="4">The sequence shown here is derived from an EMBL/GenBank/DDBJ whole genome shotgun (WGS) entry which is preliminary data.</text>
</comment>
<comment type="similarity">
    <text evidence="1">Belongs to the HypD family.</text>
</comment>
<organism evidence="4 5">
    <name type="scientific">Heliobacterium chlorum</name>
    <dbReference type="NCBI Taxonomy" id="2698"/>
    <lineage>
        <taxon>Bacteria</taxon>
        <taxon>Bacillati</taxon>
        <taxon>Bacillota</taxon>
        <taxon>Clostridia</taxon>
        <taxon>Eubacteriales</taxon>
        <taxon>Heliobacteriaceae</taxon>
        <taxon>Heliobacterium</taxon>
    </lineage>
</organism>
<dbReference type="InterPro" id="IPR002780">
    <property type="entry name" value="Hyd_form_HypD"/>
</dbReference>
<dbReference type="InterPro" id="IPR042244">
    <property type="entry name" value="HypD_2_sf"/>
</dbReference>
<protein>
    <submittedName>
        <fullName evidence="4">Hydrogenase formation protein HypD</fullName>
    </submittedName>
</protein>
<evidence type="ECO:0000256" key="1">
    <source>
        <dbReference type="ARBA" id="ARBA00007888"/>
    </source>
</evidence>
<dbReference type="PANTHER" id="PTHR30149">
    <property type="entry name" value="HYDROGENASE PROTEIN ASSEMBLY PROTEIN HYPD"/>
    <property type="match status" value="1"/>
</dbReference>
<keyword evidence="5" id="KW-1185">Reference proteome</keyword>
<dbReference type="Proteomes" id="UP000617402">
    <property type="component" value="Unassembled WGS sequence"/>
</dbReference>
<evidence type="ECO:0000313" key="4">
    <source>
        <dbReference type="EMBL" id="MBC9784658.1"/>
    </source>
</evidence>
<proteinExistence type="inferred from homology"/>
<name>A0ABR7T3R8_HELCL</name>
<dbReference type="Pfam" id="PF01924">
    <property type="entry name" value="HypD"/>
    <property type="match status" value="1"/>
</dbReference>
<sequence>MHGQVLKQFRDPDLGRRMAESTRQRLQRLADKLGRRPRFMEFCGTHTAAISRTGVRGVLKSEVDLLSGPGCPVCVSDYSDIDRAIAFSTVPGAIVATFGDMMKVPGSRTTLQEEKARGADVRVVYSSLDALQLARENPDRPVIFLGVGFETTAPTAVMTLEQAVREDIRNFYLYSMHKTTPPPTRTLLPDPELLIDGIILPGHVSMILGRKAWDFLPEKLQRPGVVAGFEPVELLAAIDTLTDILLTGNLSVVNQYGRAVREEGNLVAQQAMDKYYRLVDGPWRGLGTVAGSVLKLKQGYAPWDAEACFDVNVPPTQIPKGCICGEIVKGKQSPFDCALFGKGCDPIRPVGPCMVSSEGTCATYYKYERKL</sequence>
<keyword evidence="3" id="KW-0408">Iron</keyword>
<accession>A0ABR7T3R8</accession>
<dbReference type="PANTHER" id="PTHR30149:SF0">
    <property type="entry name" value="HYDROGENASE MATURATION FACTOR HYPD"/>
    <property type="match status" value="1"/>
</dbReference>
<dbReference type="EMBL" id="JACVHF010000007">
    <property type="protein sequence ID" value="MBC9784658.1"/>
    <property type="molecule type" value="Genomic_DNA"/>
</dbReference>
<dbReference type="RefSeq" id="WP_188039839.1">
    <property type="nucleotide sequence ID" value="NZ_JACVHF010000007.1"/>
</dbReference>
<reference evidence="4 5" key="1">
    <citation type="submission" date="2020-07" db="EMBL/GenBank/DDBJ databases">
        <title>Draft whole-genome sequence of Heliobacterium chlorum DSM 3682, type strain.</title>
        <authorList>
            <person name="Kyndt J.A."/>
            <person name="Meyer T.E."/>
            <person name="Imhoff J.F."/>
        </authorList>
    </citation>
    <scope>NUCLEOTIDE SEQUENCE [LARGE SCALE GENOMIC DNA]</scope>
    <source>
        <strain evidence="4 5">DSM 3682</strain>
    </source>
</reference>
<keyword evidence="2" id="KW-0479">Metal-binding</keyword>
<evidence type="ECO:0000256" key="3">
    <source>
        <dbReference type="ARBA" id="ARBA00023004"/>
    </source>
</evidence>
<dbReference type="PIRSF" id="PIRSF005622">
    <property type="entry name" value="Hydrgn_mat_hypD"/>
    <property type="match status" value="1"/>
</dbReference>
<evidence type="ECO:0000256" key="2">
    <source>
        <dbReference type="ARBA" id="ARBA00022723"/>
    </source>
</evidence>
<dbReference type="NCBIfam" id="TIGR00075">
    <property type="entry name" value="hypD"/>
    <property type="match status" value="1"/>
</dbReference>
<dbReference type="Gene3D" id="6.10.20.100">
    <property type="match status" value="1"/>
</dbReference>
<dbReference type="InterPro" id="IPR042243">
    <property type="entry name" value="HypD_1"/>
</dbReference>